<dbReference type="InterPro" id="IPR038717">
    <property type="entry name" value="Tc1-like_DDE_dom"/>
</dbReference>
<comment type="caution">
    <text evidence="2">The sequence shown here is derived from an EMBL/GenBank/DDBJ whole genome shotgun (WGS) entry which is preliminary data.</text>
</comment>
<dbReference type="EMBL" id="CAJNOW010006514">
    <property type="protein sequence ID" value="CAF1488097.1"/>
    <property type="molecule type" value="Genomic_DNA"/>
</dbReference>
<feature type="domain" description="Tc1-like transposase DDE" evidence="1">
    <location>
        <begin position="11"/>
        <end position="164"/>
    </location>
</feature>
<dbReference type="Proteomes" id="UP000663834">
    <property type="component" value="Unassembled WGS sequence"/>
</dbReference>
<protein>
    <recommendedName>
        <fullName evidence="1">Tc1-like transposase DDE domain-containing protein</fullName>
    </recommendedName>
</protein>
<dbReference type="GO" id="GO:0003676">
    <property type="term" value="F:nucleic acid binding"/>
    <property type="evidence" value="ECO:0007669"/>
    <property type="project" value="InterPro"/>
</dbReference>
<dbReference type="InterPro" id="IPR036397">
    <property type="entry name" value="RNaseH_sf"/>
</dbReference>
<dbReference type="Gene3D" id="3.30.420.10">
    <property type="entry name" value="Ribonuclease H-like superfamily/Ribonuclease H"/>
    <property type="match status" value="1"/>
</dbReference>
<dbReference type="PANTHER" id="PTHR23022">
    <property type="entry name" value="TRANSPOSABLE ELEMENT-RELATED"/>
    <property type="match status" value="1"/>
</dbReference>
<accession>A0A815S652</accession>
<organism evidence="2 3">
    <name type="scientific">Rotaria magnacalcarata</name>
    <dbReference type="NCBI Taxonomy" id="392030"/>
    <lineage>
        <taxon>Eukaryota</taxon>
        <taxon>Metazoa</taxon>
        <taxon>Spiralia</taxon>
        <taxon>Gnathifera</taxon>
        <taxon>Rotifera</taxon>
        <taxon>Eurotatoria</taxon>
        <taxon>Bdelloidea</taxon>
        <taxon>Philodinida</taxon>
        <taxon>Philodinidae</taxon>
        <taxon>Rotaria</taxon>
    </lineage>
</organism>
<proteinExistence type="predicted"/>
<name>A0A815S652_9BILA</name>
<reference evidence="2" key="1">
    <citation type="submission" date="2021-02" db="EMBL/GenBank/DDBJ databases">
        <authorList>
            <person name="Nowell W R."/>
        </authorList>
    </citation>
    <scope>NUCLEOTIDE SEQUENCE</scope>
</reference>
<dbReference type="InterPro" id="IPR052338">
    <property type="entry name" value="Transposase_5"/>
</dbReference>
<evidence type="ECO:0000259" key="1">
    <source>
        <dbReference type="Pfam" id="PF13358"/>
    </source>
</evidence>
<gene>
    <name evidence="2" type="ORF">KQP761_LOCUS13949</name>
</gene>
<dbReference type="OrthoDB" id="3263820at2759"/>
<evidence type="ECO:0000313" key="3">
    <source>
        <dbReference type="Proteomes" id="UP000663834"/>
    </source>
</evidence>
<dbReference type="Pfam" id="PF13358">
    <property type="entry name" value="DDE_3"/>
    <property type="match status" value="1"/>
</dbReference>
<evidence type="ECO:0000313" key="2">
    <source>
        <dbReference type="EMBL" id="CAF1488097.1"/>
    </source>
</evidence>
<dbReference type="PANTHER" id="PTHR23022:SF135">
    <property type="entry name" value="SI:DKEY-77F5.3"/>
    <property type="match status" value="1"/>
</dbReference>
<sequence>MMEKPFGYWKDVLWFDESKFNLFGSDGKIMMWRSTNEELSTQCTVLTIKHQGGSIMVWGCFSRAGVGNLHFIDGTVDRFVYREILEKNLIQSAKKLGLSGNFVFQHSNDPKDRAVFVNDWLKKKQIEVLKWPSFSPDLNPTEHLWDELERRMKKHQPKNKDELKRYLLHEWVGIGRNVIVKLVDSVPNRFYECLKMKGYSMRY</sequence>
<dbReference type="AlphaFoldDB" id="A0A815S652"/>